<evidence type="ECO:0000313" key="1">
    <source>
        <dbReference type="EMBL" id="AEM38494.1"/>
    </source>
</evidence>
<keyword evidence="2" id="KW-1185">Reference proteome</keyword>
<dbReference type="InParanoid" id="G0EHB9"/>
<proteinExistence type="predicted"/>
<dbReference type="AlphaFoldDB" id="G0EHB9"/>
<dbReference type="EMBL" id="CP002838">
    <property type="protein sequence ID" value="AEM38494.1"/>
    <property type="molecule type" value="Genomic_DNA"/>
</dbReference>
<dbReference type="HOGENOM" id="CLU_3283000_0_0_2"/>
<name>G0EHB9_PYRF1</name>
<dbReference type="Proteomes" id="UP000001037">
    <property type="component" value="Chromosome"/>
</dbReference>
<sequence length="40" mass="4441">MEDCLDGVLARLLIEEHDVETNAPCHVLAPPLILITLYPL</sequence>
<protein>
    <submittedName>
        <fullName evidence="1">Uncharacterized protein</fullName>
    </submittedName>
</protein>
<accession>G0EHB9</accession>
<dbReference type="KEGG" id="pfm:Pyrfu_0625"/>
<evidence type="ECO:0000313" key="2">
    <source>
        <dbReference type="Proteomes" id="UP000001037"/>
    </source>
</evidence>
<organism evidence="1 2">
    <name type="scientific">Pyrolobus fumarii (strain DSM 11204 / 1A)</name>
    <dbReference type="NCBI Taxonomy" id="694429"/>
    <lineage>
        <taxon>Archaea</taxon>
        <taxon>Thermoproteota</taxon>
        <taxon>Thermoprotei</taxon>
        <taxon>Desulfurococcales</taxon>
        <taxon>Pyrodictiaceae</taxon>
        <taxon>Pyrolobus</taxon>
    </lineage>
</organism>
<reference evidence="1 2" key="1">
    <citation type="journal article" date="2011" name="Stand. Genomic Sci.">
        <title>Complete genome sequence of the hyperthermophilic chemolithoautotroph Pyrolobus fumarii type strain (1A).</title>
        <authorList>
            <person name="Anderson I."/>
            <person name="Goker M."/>
            <person name="Nolan M."/>
            <person name="Lucas S."/>
            <person name="Hammon N."/>
            <person name="Deshpande S."/>
            <person name="Cheng J.F."/>
            <person name="Tapia R."/>
            <person name="Han C."/>
            <person name="Goodwin L."/>
            <person name="Pitluck S."/>
            <person name="Huntemann M."/>
            <person name="Liolios K."/>
            <person name="Ivanova N."/>
            <person name="Pagani I."/>
            <person name="Mavromatis K."/>
            <person name="Ovchinikova G."/>
            <person name="Pati A."/>
            <person name="Chen A."/>
            <person name="Palaniappan K."/>
            <person name="Land M."/>
            <person name="Hauser L."/>
            <person name="Brambilla E.M."/>
            <person name="Huber H."/>
            <person name="Yasawong M."/>
            <person name="Rohde M."/>
            <person name="Spring S."/>
            <person name="Abt B."/>
            <person name="Sikorski J."/>
            <person name="Wirth R."/>
            <person name="Detter J.C."/>
            <person name="Woyke T."/>
            <person name="Bristow J."/>
            <person name="Eisen J.A."/>
            <person name="Markowitz V."/>
            <person name="Hugenholtz P."/>
            <person name="Kyrpides N.C."/>
            <person name="Klenk H.P."/>
            <person name="Lapidus A."/>
        </authorList>
    </citation>
    <scope>NUCLEOTIDE SEQUENCE [LARGE SCALE GENOMIC DNA]</scope>
    <source>
        <strain evidence="2">DSM 11204 / 1A</strain>
    </source>
</reference>
<gene>
    <name evidence="1" type="ordered locus">Pyrfu_0625</name>
</gene>